<feature type="domain" description="Glycosyltransferase 2-like" evidence="4">
    <location>
        <begin position="8"/>
        <end position="168"/>
    </location>
</feature>
<name>A0A1I4BTE2_9ACTN</name>
<dbReference type="AlphaFoldDB" id="A0A1I4BTE2"/>
<comment type="similarity">
    <text evidence="1">Belongs to the glycosyltransferase 2 family.</text>
</comment>
<keyword evidence="6" id="KW-1185">Reference proteome</keyword>
<dbReference type="PANTHER" id="PTHR43398:SF1">
    <property type="entry name" value="DOLICHOL-PHOSPHATE MANNOSYLTRANSFERASE SUBUNIT 1"/>
    <property type="match status" value="1"/>
</dbReference>
<dbReference type="Gene3D" id="3.90.550.10">
    <property type="entry name" value="Spore Coat Polysaccharide Biosynthesis Protein SpsA, Chain A"/>
    <property type="match status" value="1"/>
</dbReference>
<dbReference type="SUPFAM" id="SSF53448">
    <property type="entry name" value="Nucleotide-diphospho-sugar transferases"/>
    <property type="match status" value="1"/>
</dbReference>
<evidence type="ECO:0000256" key="2">
    <source>
        <dbReference type="ARBA" id="ARBA00022676"/>
    </source>
</evidence>
<dbReference type="RefSeq" id="WP_091322341.1">
    <property type="nucleotide sequence ID" value="NZ_FOSW01000003.1"/>
</dbReference>
<dbReference type="GO" id="GO:0004582">
    <property type="term" value="F:dolichyl-phosphate beta-D-mannosyltransferase activity"/>
    <property type="evidence" value="ECO:0007669"/>
    <property type="project" value="InterPro"/>
</dbReference>
<dbReference type="Proteomes" id="UP000199152">
    <property type="component" value="Unassembled WGS sequence"/>
</dbReference>
<evidence type="ECO:0000259" key="4">
    <source>
        <dbReference type="Pfam" id="PF00535"/>
    </source>
</evidence>
<dbReference type="InterPro" id="IPR001173">
    <property type="entry name" value="Glyco_trans_2-like"/>
</dbReference>
<protein>
    <submittedName>
        <fullName evidence="5">Dolichol-phosphate mannosyltransferase</fullName>
    </submittedName>
</protein>
<dbReference type="InterPro" id="IPR039528">
    <property type="entry name" value="DPM1-like"/>
</dbReference>
<dbReference type="EMBL" id="FOSW01000003">
    <property type="protein sequence ID" value="SFK71823.1"/>
    <property type="molecule type" value="Genomic_DNA"/>
</dbReference>
<keyword evidence="3 5" id="KW-0808">Transferase</keyword>
<dbReference type="PANTHER" id="PTHR43398">
    <property type="entry name" value="DOLICHOL-PHOSPHATE MANNOSYLTRANSFERASE SUBUNIT 1"/>
    <property type="match status" value="1"/>
</dbReference>
<dbReference type="OrthoDB" id="9810303at2"/>
<dbReference type="InParanoid" id="A0A1I4BTE2"/>
<organism evidence="5 6">
    <name type="scientific">Geodermatophilus ruber</name>
    <dbReference type="NCBI Taxonomy" id="504800"/>
    <lineage>
        <taxon>Bacteria</taxon>
        <taxon>Bacillati</taxon>
        <taxon>Actinomycetota</taxon>
        <taxon>Actinomycetes</taxon>
        <taxon>Geodermatophilales</taxon>
        <taxon>Geodermatophilaceae</taxon>
        <taxon>Geodermatophilus</taxon>
    </lineage>
</organism>
<evidence type="ECO:0000256" key="3">
    <source>
        <dbReference type="ARBA" id="ARBA00022679"/>
    </source>
</evidence>
<dbReference type="STRING" id="504800.SAMN04488085_103184"/>
<dbReference type="Pfam" id="PF00535">
    <property type="entry name" value="Glycos_transf_2"/>
    <property type="match status" value="1"/>
</dbReference>
<dbReference type="GO" id="GO:0016020">
    <property type="term" value="C:membrane"/>
    <property type="evidence" value="ECO:0007669"/>
    <property type="project" value="GOC"/>
</dbReference>
<evidence type="ECO:0000313" key="5">
    <source>
        <dbReference type="EMBL" id="SFK71823.1"/>
    </source>
</evidence>
<dbReference type="CDD" id="cd06442">
    <property type="entry name" value="DPM1_like"/>
    <property type="match status" value="1"/>
</dbReference>
<dbReference type="FunFam" id="3.90.550.10:FF:000122">
    <property type="entry name" value="Dolichol-phosphate mannosyltransferase subunit 1"/>
    <property type="match status" value="1"/>
</dbReference>
<evidence type="ECO:0000313" key="6">
    <source>
        <dbReference type="Proteomes" id="UP000199152"/>
    </source>
</evidence>
<gene>
    <name evidence="5" type="ORF">SAMN04488085_103184</name>
</gene>
<proteinExistence type="inferred from homology"/>
<reference evidence="5 6" key="1">
    <citation type="submission" date="2016-10" db="EMBL/GenBank/DDBJ databases">
        <authorList>
            <person name="de Groot N.N."/>
        </authorList>
    </citation>
    <scope>NUCLEOTIDE SEQUENCE [LARGE SCALE GENOMIC DNA]</scope>
    <source>
        <strain evidence="5 6">DSM 45317</strain>
    </source>
</reference>
<evidence type="ECO:0000256" key="1">
    <source>
        <dbReference type="ARBA" id="ARBA00006739"/>
    </source>
</evidence>
<keyword evidence="2 5" id="KW-0328">Glycosyltransferase</keyword>
<sequence>MTAARVLVVVPTYDEAENVGPILDRLHRSVPGAHALVVDDGSPDGTGELAEALAARDERVHVLRRTVKAGLGPAYVAGFRWGRARGYDVLVEMDADGSHHPEQLPALLAALTEADLALGSRYVPGGRVEDWPAHRLLLSRAGNLWTRWALRLPLADATGGFRAVRGELVDRLPFDDVASHGYCFQVDWAWRAVRTGARVVEVPITFTERIAGRSKMTLSIVGEALVRVTWWGLQDRLAERLPGRVRRPVSGRVREGRRSNAVR</sequence>
<dbReference type="InterPro" id="IPR029044">
    <property type="entry name" value="Nucleotide-diphossugar_trans"/>
</dbReference>
<accession>A0A1I4BTE2</accession>
<dbReference type="GO" id="GO:0009247">
    <property type="term" value="P:glycolipid biosynthetic process"/>
    <property type="evidence" value="ECO:0007669"/>
    <property type="project" value="TreeGrafter"/>
</dbReference>